<keyword evidence="2" id="KW-1185">Reference proteome</keyword>
<reference evidence="1 2" key="1">
    <citation type="submission" date="2020-02" db="EMBL/GenBank/DDBJ databases">
        <title>Genome sequencing for Kineobactrum sp. M2.</title>
        <authorList>
            <person name="Park S.-J."/>
        </authorList>
    </citation>
    <scope>NUCLEOTIDE SEQUENCE [LARGE SCALE GENOMIC DNA]</scope>
    <source>
        <strain evidence="1 2">M2</strain>
    </source>
</reference>
<sequence>MRTARIAANPGRNCRPAVAGVVREFRRFCEEQKIPISRIVHETGYQRVAKVFSGEATTLRETTLETLKGWMREEKQRINYQGPVMSLVPPAPAEDTVEEDKGQLTLDTPMATHDIELDMIHCLAQVVENFYPITSREERQRALNYITARFGSPTI</sequence>
<organism evidence="1 2">
    <name type="scientific">Kineobactrum salinum</name>
    <dbReference type="NCBI Taxonomy" id="2708301"/>
    <lineage>
        <taxon>Bacteria</taxon>
        <taxon>Pseudomonadati</taxon>
        <taxon>Pseudomonadota</taxon>
        <taxon>Gammaproteobacteria</taxon>
        <taxon>Cellvibrionales</taxon>
        <taxon>Halieaceae</taxon>
        <taxon>Kineobactrum</taxon>
    </lineage>
</organism>
<evidence type="ECO:0000313" key="1">
    <source>
        <dbReference type="EMBL" id="QIB67134.1"/>
    </source>
</evidence>
<evidence type="ECO:0000313" key="2">
    <source>
        <dbReference type="Proteomes" id="UP000477680"/>
    </source>
</evidence>
<accession>A0A6C0UB11</accession>
<protein>
    <submittedName>
        <fullName evidence="1">Uncharacterized protein</fullName>
    </submittedName>
</protein>
<dbReference type="KEGG" id="kim:G3T16_18750"/>
<gene>
    <name evidence="1" type="ORF">G3T16_18750</name>
</gene>
<proteinExistence type="predicted"/>
<dbReference type="Proteomes" id="UP000477680">
    <property type="component" value="Chromosome"/>
</dbReference>
<dbReference type="RefSeq" id="WP_163496561.1">
    <property type="nucleotide sequence ID" value="NZ_CP048711.1"/>
</dbReference>
<name>A0A6C0UB11_9GAMM</name>
<dbReference type="EMBL" id="CP048711">
    <property type="protein sequence ID" value="QIB67134.1"/>
    <property type="molecule type" value="Genomic_DNA"/>
</dbReference>
<dbReference type="AlphaFoldDB" id="A0A6C0UB11"/>